<keyword evidence="3 7" id="KW-0812">Transmembrane</keyword>
<sequence>MSGKKTKTSKSDEKKADKTLWQKVKSRDARFTTKEASTYNFWCKIILSLISGTICGIIPITGIIGFAVYVIVLVVGTFIATRLVIHLDPELNPNFDLTELLLSDIISSFALFVLTWTITYTTLL</sequence>
<keyword evidence="4" id="KW-0256">Endoplasmic reticulum</keyword>
<reference evidence="8 9" key="1">
    <citation type="journal article" date="2022" name="bioRxiv">
        <title>Genomics of Preaxostyla Flagellates Illuminates Evolutionary Transitions and the Path Towards Mitochondrial Loss.</title>
        <authorList>
            <person name="Novak L.V.F."/>
            <person name="Treitli S.C."/>
            <person name="Pyrih J."/>
            <person name="Halakuc P."/>
            <person name="Pipaliya S.V."/>
            <person name="Vacek V."/>
            <person name="Brzon O."/>
            <person name="Soukal P."/>
            <person name="Eme L."/>
            <person name="Dacks J.B."/>
            <person name="Karnkowska A."/>
            <person name="Elias M."/>
            <person name="Hampl V."/>
        </authorList>
    </citation>
    <scope>NUCLEOTIDE SEQUENCE [LARGE SCALE GENOMIC DNA]</scope>
    <source>
        <strain evidence="8">NAU3</strain>
        <tissue evidence="8">Gut</tissue>
    </source>
</reference>
<evidence type="ECO:0000313" key="9">
    <source>
        <dbReference type="Proteomes" id="UP001281761"/>
    </source>
</evidence>
<name>A0ABQ9XXR4_9EUKA</name>
<evidence type="ECO:0000256" key="3">
    <source>
        <dbReference type="ARBA" id="ARBA00022692"/>
    </source>
</evidence>
<keyword evidence="5 7" id="KW-1133">Transmembrane helix</keyword>
<comment type="subcellular location">
    <subcellularLocation>
        <location evidence="1">Endoplasmic reticulum membrane</location>
        <topology evidence="1">Multi-pass membrane protein</topology>
    </subcellularLocation>
</comment>
<evidence type="ECO:0000256" key="5">
    <source>
        <dbReference type="ARBA" id="ARBA00022989"/>
    </source>
</evidence>
<comment type="similarity">
    <text evidence="2">Belongs to the EMC6 family.</text>
</comment>
<evidence type="ECO:0000256" key="6">
    <source>
        <dbReference type="ARBA" id="ARBA00023136"/>
    </source>
</evidence>
<accession>A0ABQ9XXR4</accession>
<evidence type="ECO:0000256" key="7">
    <source>
        <dbReference type="SAM" id="Phobius"/>
    </source>
</evidence>
<feature type="transmembrane region" description="Helical" evidence="7">
    <location>
        <begin position="97"/>
        <end position="118"/>
    </location>
</feature>
<organism evidence="8 9">
    <name type="scientific">Blattamonas nauphoetae</name>
    <dbReference type="NCBI Taxonomy" id="2049346"/>
    <lineage>
        <taxon>Eukaryota</taxon>
        <taxon>Metamonada</taxon>
        <taxon>Preaxostyla</taxon>
        <taxon>Oxymonadida</taxon>
        <taxon>Blattamonas</taxon>
    </lineage>
</organism>
<keyword evidence="6 7" id="KW-0472">Membrane</keyword>
<protein>
    <submittedName>
        <fullName evidence="8">ER membrane protein complex subunit 6</fullName>
    </submittedName>
</protein>
<dbReference type="Proteomes" id="UP001281761">
    <property type="component" value="Unassembled WGS sequence"/>
</dbReference>
<evidence type="ECO:0000313" key="8">
    <source>
        <dbReference type="EMBL" id="KAK2956276.1"/>
    </source>
</evidence>
<evidence type="ECO:0000256" key="2">
    <source>
        <dbReference type="ARBA" id="ARBA00009436"/>
    </source>
</evidence>
<keyword evidence="9" id="KW-1185">Reference proteome</keyword>
<dbReference type="EMBL" id="JARBJD010000058">
    <property type="protein sequence ID" value="KAK2956276.1"/>
    <property type="molecule type" value="Genomic_DNA"/>
</dbReference>
<dbReference type="PANTHER" id="PTHR12906:SF0">
    <property type="entry name" value="GEL COMPLEX SUBUNIT OPTI"/>
    <property type="match status" value="1"/>
</dbReference>
<dbReference type="InterPro" id="IPR010742">
    <property type="entry name" value="RCAF1"/>
</dbReference>
<gene>
    <name evidence="8" type="ORF">BLNAU_8840</name>
</gene>
<evidence type="ECO:0000256" key="4">
    <source>
        <dbReference type="ARBA" id="ARBA00022824"/>
    </source>
</evidence>
<evidence type="ECO:0000256" key="1">
    <source>
        <dbReference type="ARBA" id="ARBA00004477"/>
    </source>
</evidence>
<feature type="transmembrane region" description="Helical" evidence="7">
    <location>
        <begin position="41"/>
        <end position="60"/>
    </location>
</feature>
<comment type="caution">
    <text evidence="8">The sequence shown here is derived from an EMBL/GenBank/DDBJ whole genome shotgun (WGS) entry which is preliminary data.</text>
</comment>
<dbReference type="PANTHER" id="PTHR12906">
    <property type="entry name" value="PROTEIN C20ORF24 RAB5-INTERACTING PROTEIN"/>
    <property type="match status" value="1"/>
</dbReference>
<dbReference type="InterPro" id="IPR029008">
    <property type="entry name" value="EMC6-like"/>
</dbReference>
<proteinExistence type="inferred from homology"/>
<feature type="transmembrane region" description="Helical" evidence="7">
    <location>
        <begin position="66"/>
        <end position="85"/>
    </location>
</feature>
<dbReference type="Pfam" id="PF07019">
    <property type="entry name" value="EMC6"/>
    <property type="match status" value="1"/>
</dbReference>